<dbReference type="InterPro" id="IPR003959">
    <property type="entry name" value="ATPase_AAA_core"/>
</dbReference>
<dbReference type="GO" id="GO:0016887">
    <property type="term" value="F:ATP hydrolysis activity"/>
    <property type="evidence" value="ECO:0007669"/>
    <property type="project" value="InterPro"/>
</dbReference>
<dbReference type="Pfam" id="PF13304">
    <property type="entry name" value="AAA_21"/>
    <property type="match status" value="1"/>
</dbReference>
<evidence type="ECO:0000313" key="4">
    <source>
        <dbReference type="Proteomes" id="UP001179647"/>
    </source>
</evidence>
<dbReference type="Pfam" id="PF14491">
    <property type="entry name" value="DUF4435"/>
    <property type="match status" value="1"/>
</dbReference>
<dbReference type="EMBL" id="CP110232">
    <property type="protein sequence ID" value="WEG73490.1"/>
    <property type="molecule type" value="Genomic_DNA"/>
</dbReference>
<protein>
    <submittedName>
        <fullName evidence="3">AAA family ATPase</fullName>
    </submittedName>
</protein>
<dbReference type="Gene3D" id="3.40.50.300">
    <property type="entry name" value="P-loop containing nucleotide triphosphate hydrolases"/>
    <property type="match status" value="1"/>
</dbReference>
<name>A0AAF0CV42_9ENTE</name>
<evidence type="ECO:0000259" key="2">
    <source>
        <dbReference type="Pfam" id="PF14491"/>
    </source>
</evidence>
<dbReference type="InterPro" id="IPR027417">
    <property type="entry name" value="P-loop_NTPase"/>
</dbReference>
<feature type="domain" description="DUF4435" evidence="2">
    <location>
        <begin position="382"/>
        <end position="575"/>
    </location>
</feature>
<dbReference type="GO" id="GO:0006302">
    <property type="term" value="P:double-strand break repair"/>
    <property type="evidence" value="ECO:0007669"/>
    <property type="project" value="TreeGrafter"/>
</dbReference>
<dbReference type="Proteomes" id="UP001179647">
    <property type="component" value="Chromosome"/>
</dbReference>
<dbReference type="SUPFAM" id="SSF52540">
    <property type="entry name" value="P-loop containing nucleoside triphosphate hydrolases"/>
    <property type="match status" value="1"/>
</dbReference>
<evidence type="ECO:0000313" key="3">
    <source>
        <dbReference type="EMBL" id="WEG73490.1"/>
    </source>
</evidence>
<dbReference type="KEGG" id="vie:OL234_00860"/>
<dbReference type="PANTHER" id="PTHR32182">
    <property type="entry name" value="DNA REPLICATION AND REPAIR PROTEIN RECF"/>
    <property type="match status" value="1"/>
</dbReference>
<evidence type="ECO:0000259" key="1">
    <source>
        <dbReference type="Pfam" id="PF13304"/>
    </source>
</evidence>
<sequence length="624" mass="72562">MNTELDTALNEISDLKNLITEWHNNKTEDNFSKKNFTILEKNSLDLLDEIEYILKNDFSNYVSNNTTVNFWELITSIYYNISTTVRTEFRSLHALYTNLYNIKNQIEKIKALFIISEVKDTIVIVGANGSGKSSFVSNLKDTSLPNLFVLPAQKYLFFSKDTHNRHDVTIDSYQDILINTNQIDIGKKDSGSFELSRTFTYPFSYLITALVKEYADITTRRHRNEDKFENKIPLWDTLETIWNELIPNISFNIDSNDRTITINKNGQKYDINGLSDGEKCILFYIGNILIAPENSYIVVDEPETFLNPSIYNKLWDLLILERPDCQFIFTSHTMDFINNRTNSTYVWCKEFGYPDIFEMEVLDKNIDFPMTLLTELVGSRKKILFCEGDYDSWDNQIYSKLFLDNYYVKPVKGHKDVIQYTKGYNEIASLHGNTAFGIIDRDFFNNRAIEKHESNNILLLPYNEIEMFLLDENIINSVLKSTNSPEECTQKFENFKNEFFKKIETRKNVIILSMAKNHIDTLIEGSLVENFTSKDGISNHISMIPTKINVDQIYNEISEKITHLLNQKDYEQLLQVCNLKGEILNGLGNTLLDSNYAERAIKRIQLDGSLRDTLKSKYFKNLIN</sequence>
<accession>A0AAF0CV42</accession>
<proteinExistence type="predicted"/>
<dbReference type="InterPro" id="IPR029492">
    <property type="entry name" value="DUF4435"/>
</dbReference>
<dbReference type="RefSeq" id="WP_275469289.1">
    <property type="nucleotide sequence ID" value="NZ_CP110232.1"/>
</dbReference>
<gene>
    <name evidence="3" type="ORF">OL234_00860</name>
</gene>
<keyword evidence="4" id="KW-1185">Reference proteome</keyword>
<reference evidence="3" key="1">
    <citation type="submission" date="2022-10" db="EMBL/GenBank/DDBJ databases">
        <title>Vagococcus sp. isolated from poultry meat.</title>
        <authorList>
            <person name="Johansson P."/>
            <person name="Bjorkroth J."/>
        </authorList>
    </citation>
    <scope>NUCLEOTIDE SEQUENCE</scope>
    <source>
        <strain evidence="3">STAA11</strain>
    </source>
</reference>
<dbReference type="PANTHER" id="PTHR32182:SF22">
    <property type="entry name" value="ATP-DEPENDENT ENDONUCLEASE, OLD FAMILY-RELATED"/>
    <property type="match status" value="1"/>
</dbReference>
<dbReference type="AlphaFoldDB" id="A0AAF0CV42"/>
<dbReference type="GO" id="GO:0005524">
    <property type="term" value="F:ATP binding"/>
    <property type="evidence" value="ECO:0007669"/>
    <property type="project" value="InterPro"/>
</dbReference>
<dbReference type="GO" id="GO:0000731">
    <property type="term" value="P:DNA synthesis involved in DNA repair"/>
    <property type="evidence" value="ECO:0007669"/>
    <property type="project" value="TreeGrafter"/>
</dbReference>
<organism evidence="3 4">
    <name type="scientific">Vagococcus intermedius</name>
    <dbReference type="NCBI Taxonomy" id="2991418"/>
    <lineage>
        <taxon>Bacteria</taxon>
        <taxon>Bacillati</taxon>
        <taxon>Bacillota</taxon>
        <taxon>Bacilli</taxon>
        <taxon>Lactobacillales</taxon>
        <taxon>Enterococcaceae</taxon>
        <taxon>Vagococcus</taxon>
    </lineage>
</organism>
<feature type="domain" description="ATPase AAA-type core" evidence="1">
    <location>
        <begin position="204"/>
        <end position="332"/>
    </location>
</feature>